<evidence type="ECO:0000256" key="9">
    <source>
        <dbReference type="ARBA" id="ARBA00022990"/>
    </source>
</evidence>
<evidence type="ECO:0000256" key="6">
    <source>
        <dbReference type="ARBA" id="ARBA00022771"/>
    </source>
</evidence>
<evidence type="ECO:0000256" key="11">
    <source>
        <dbReference type="PIRSR" id="PIRSR602717-51"/>
    </source>
</evidence>
<evidence type="ECO:0000313" key="17">
    <source>
        <dbReference type="EMBL" id="OHT08220.1"/>
    </source>
</evidence>
<dbReference type="InterPro" id="IPR013087">
    <property type="entry name" value="Znf_C2H2_type"/>
</dbReference>
<evidence type="ECO:0000313" key="18">
    <source>
        <dbReference type="Proteomes" id="UP000179807"/>
    </source>
</evidence>
<dbReference type="Pfam" id="PF11717">
    <property type="entry name" value="Tudor-knot"/>
    <property type="match status" value="1"/>
</dbReference>
<dbReference type="RefSeq" id="XP_068361356.1">
    <property type="nucleotide sequence ID" value="XM_068503065.1"/>
</dbReference>
<keyword evidence="6 12" id="KW-0863">Zinc-finger</keyword>
<evidence type="ECO:0000256" key="14">
    <source>
        <dbReference type="SAM" id="MobiDB-lite"/>
    </source>
</evidence>
<dbReference type="Gene3D" id="3.30.60.60">
    <property type="entry name" value="N-acetyl transferase-like"/>
    <property type="match status" value="1"/>
</dbReference>
<dbReference type="PROSITE" id="PS50157">
    <property type="entry name" value="ZINC_FINGER_C2H2_2"/>
    <property type="match status" value="1"/>
</dbReference>
<evidence type="ECO:0000259" key="16">
    <source>
        <dbReference type="PROSITE" id="PS51726"/>
    </source>
</evidence>
<dbReference type="PANTHER" id="PTHR10615">
    <property type="entry name" value="HISTONE ACETYLTRANSFERASE"/>
    <property type="match status" value="1"/>
</dbReference>
<keyword evidence="8" id="KW-0156">Chromatin regulator</keyword>
<protein>
    <recommendedName>
        <fullName evidence="3 13">Histone acetyltransferase</fullName>
        <ecNumber evidence="3 13">2.3.1.48</ecNumber>
    </recommendedName>
</protein>
<dbReference type="Gene3D" id="3.40.630.30">
    <property type="match status" value="1"/>
</dbReference>
<feature type="compositionally biased region" description="Acidic residues" evidence="14">
    <location>
        <begin position="74"/>
        <end position="91"/>
    </location>
</feature>
<sequence length="385" mass="45048">MSDSLDLDVDSNLQFEKGSYVSCYCESLGSHMKAQILDFKQKDNTAFAYITFVGQDKRLDDWFPVDSLKVISSSDDEDDASQDSRFDDDDKPESNQFELVHREVTKIRNIECITLGAHKMRTWYYSPYPHQFHNTPHLYICEYCFEYFQCKEDLARHQSKNKRFEPYGREIYRDGKINIYEMKGNCQKVPCQCLCLLGKLFLDHKTLYYDVEKFSFYLLCECDDDGCHLAAYSSREVDTEDQNVLACIVVFPPFQKRGYGRLLISLSYEIARRKRMPGGPERPLSDLGQRAFTSFWRDKIVEMLRDHPGAISTIENLVELTGIAEEDIKNTLEMYQLAHVVLGKTKITINHNSLTRELNILSKKTEMRFIPRKLIWMPDDDLYDM</sequence>
<comment type="similarity">
    <text evidence="2 13">Belongs to the MYST (SAS/MOZ) family.</text>
</comment>
<dbReference type="EC" id="2.3.1.48" evidence="3 13"/>
<feature type="region of interest" description="Disordered" evidence="14">
    <location>
        <begin position="73"/>
        <end position="93"/>
    </location>
</feature>
<dbReference type="VEuPathDB" id="TrichDB:TRFO_23292"/>
<dbReference type="InterPro" id="IPR050603">
    <property type="entry name" value="MYST_HAT"/>
</dbReference>
<dbReference type="SUPFAM" id="SSF54160">
    <property type="entry name" value="Chromo domain-like"/>
    <property type="match status" value="1"/>
</dbReference>
<reference evidence="17" key="1">
    <citation type="submission" date="2016-10" db="EMBL/GenBank/DDBJ databases">
        <authorList>
            <person name="Benchimol M."/>
            <person name="Almeida L.G."/>
            <person name="Vasconcelos A.T."/>
            <person name="Perreira-Neves A."/>
            <person name="Rosa I.A."/>
            <person name="Tasca T."/>
            <person name="Bogo M.R."/>
            <person name="de Souza W."/>
        </authorList>
    </citation>
    <scope>NUCLEOTIDE SEQUENCE [LARGE SCALE GENOMIC DNA]</scope>
    <source>
        <strain evidence="17">K</strain>
    </source>
</reference>
<feature type="domain" description="MYST-type HAT" evidence="16">
    <location>
        <begin position="105"/>
        <end position="378"/>
    </location>
</feature>
<dbReference type="Pfam" id="PF01853">
    <property type="entry name" value="MOZ_SAS"/>
    <property type="match status" value="1"/>
</dbReference>
<keyword evidence="9" id="KW-0007">Acetylation</keyword>
<dbReference type="Proteomes" id="UP000179807">
    <property type="component" value="Unassembled WGS sequence"/>
</dbReference>
<evidence type="ECO:0000256" key="12">
    <source>
        <dbReference type="PROSITE-ProRule" id="PRU00042"/>
    </source>
</evidence>
<keyword evidence="18" id="KW-1185">Reference proteome</keyword>
<dbReference type="GeneID" id="94837769"/>
<dbReference type="GO" id="GO:0003682">
    <property type="term" value="F:chromatin binding"/>
    <property type="evidence" value="ECO:0007669"/>
    <property type="project" value="TreeGrafter"/>
</dbReference>
<comment type="catalytic activity">
    <reaction evidence="13">
        <text>L-lysyl-[protein] + acetyl-CoA = N(6)-acetyl-L-lysyl-[protein] + CoA + H(+)</text>
        <dbReference type="Rhea" id="RHEA:45948"/>
        <dbReference type="Rhea" id="RHEA-COMP:9752"/>
        <dbReference type="Rhea" id="RHEA-COMP:10731"/>
        <dbReference type="ChEBI" id="CHEBI:15378"/>
        <dbReference type="ChEBI" id="CHEBI:29969"/>
        <dbReference type="ChEBI" id="CHEBI:57287"/>
        <dbReference type="ChEBI" id="CHEBI:57288"/>
        <dbReference type="ChEBI" id="CHEBI:61930"/>
        <dbReference type="EC" id="2.3.1.48"/>
    </reaction>
</comment>
<evidence type="ECO:0000256" key="2">
    <source>
        <dbReference type="ARBA" id="ARBA00010107"/>
    </source>
</evidence>
<dbReference type="GO" id="GO:0006357">
    <property type="term" value="P:regulation of transcription by RNA polymerase II"/>
    <property type="evidence" value="ECO:0007669"/>
    <property type="project" value="TreeGrafter"/>
</dbReference>
<organism evidence="17 18">
    <name type="scientific">Tritrichomonas foetus</name>
    <dbReference type="NCBI Taxonomy" id="1144522"/>
    <lineage>
        <taxon>Eukaryota</taxon>
        <taxon>Metamonada</taxon>
        <taxon>Parabasalia</taxon>
        <taxon>Tritrichomonadida</taxon>
        <taxon>Tritrichomonadidae</taxon>
        <taxon>Tritrichomonas</taxon>
    </lineage>
</organism>
<dbReference type="FunFam" id="3.30.60.60:FF:000001">
    <property type="entry name" value="Histone acetyltransferase"/>
    <property type="match status" value="1"/>
</dbReference>
<dbReference type="SUPFAM" id="SSF55729">
    <property type="entry name" value="Acyl-CoA N-acyltransferases (Nat)"/>
    <property type="match status" value="1"/>
</dbReference>
<dbReference type="PANTHER" id="PTHR10615:SF161">
    <property type="entry name" value="HISTONE ACETYLTRANSFERASE KAT7"/>
    <property type="match status" value="1"/>
</dbReference>
<keyword evidence="4" id="KW-0808">Transferase</keyword>
<dbReference type="AlphaFoldDB" id="A0A1J4KEP5"/>
<proteinExistence type="inferred from homology"/>
<dbReference type="GO" id="GO:0003712">
    <property type="term" value="F:transcription coregulator activity"/>
    <property type="evidence" value="ECO:0007669"/>
    <property type="project" value="TreeGrafter"/>
</dbReference>
<comment type="subcellular location">
    <subcellularLocation>
        <location evidence="1 13">Nucleus</location>
    </subcellularLocation>
</comment>
<dbReference type="PROSITE" id="PS51726">
    <property type="entry name" value="MYST_HAT"/>
    <property type="match status" value="1"/>
</dbReference>
<comment type="caution">
    <text evidence="17">The sequence shown here is derived from an EMBL/GenBank/DDBJ whole genome shotgun (WGS) entry which is preliminary data.</text>
</comment>
<evidence type="ECO:0000256" key="7">
    <source>
        <dbReference type="ARBA" id="ARBA00022833"/>
    </source>
</evidence>
<evidence type="ECO:0000256" key="5">
    <source>
        <dbReference type="ARBA" id="ARBA00022723"/>
    </source>
</evidence>
<dbReference type="EMBL" id="MLAK01000673">
    <property type="protein sequence ID" value="OHT08220.1"/>
    <property type="molecule type" value="Genomic_DNA"/>
</dbReference>
<evidence type="ECO:0000256" key="4">
    <source>
        <dbReference type="ARBA" id="ARBA00022679"/>
    </source>
</evidence>
<dbReference type="GO" id="GO:0000785">
    <property type="term" value="C:chromatin"/>
    <property type="evidence" value="ECO:0007669"/>
    <property type="project" value="TreeGrafter"/>
</dbReference>
<evidence type="ECO:0000259" key="15">
    <source>
        <dbReference type="PROSITE" id="PS50157"/>
    </source>
</evidence>
<dbReference type="InterPro" id="IPR016181">
    <property type="entry name" value="Acyl_CoA_acyltransferase"/>
</dbReference>
<name>A0A1J4KEP5_9EUKA</name>
<dbReference type="InterPro" id="IPR025995">
    <property type="entry name" value="Tudor-knot"/>
</dbReference>
<dbReference type="OrthoDB" id="787137at2759"/>
<evidence type="ECO:0000256" key="1">
    <source>
        <dbReference type="ARBA" id="ARBA00004123"/>
    </source>
</evidence>
<dbReference type="GO" id="GO:0005634">
    <property type="term" value="C:nucleus"/>
    <property type="evidence" value="ECO:0007669"/>
    <property type="project" value="UniProtKB-SubCell"/>
</dbReference>
<dbReference type="InterPro" id="IPR016197">
    <property type="entry name" value="Chromo-like_dom_sf"/>
</dbReference>
<evidence type="ECO:0000256" key="10">
    <source>
        <dbReference type="ARBA" id="ARBA00023242"/>
    </source>
</evidence>
<keyword evidence="5" id="KW-0479">Metal-binding</keyword>
<evidence type="ECO:0000256" key="8">
    <source>
        <dbReference type="ARBA" id="ARBA00022853"/>
    </source>
</evidence>
<dbReference type="GO" id="GO:0008270">
    <property type="term" value="F:zinc ion binding"/>
    <property type="evidence" value="ECO:0007669"/>
    <property type="project" value="UniProtKB-KW"/>
</dbReference>
<keyword evidence="7" id="KW-0862">Zinc</keyword>
<keyword evidence="10 13" id="KW-0539">Nucleus</keyword>
<gene>
    <name evidence="17" type="ORF">TRFO_23292</name>
</gene>
<dbReference type="InterPro" id="IPR040706">
    <property type="entry name" value="Zf-MYST"/>
</dbReference>
<accession>A0A1J4KEP5</accession>
<evidence type="ECO:0000256" key="13">
    <source>
        <dbReference type="RuleBase" id="RU361211"/>
    </source>
</evidence>
<dbReference type="InterPro" id="IPR002717">
    <property type="entry name" value="HAT_MYST-type"/>
</dbReference>
<dbReference type="GO" id="GO:0004402">
    <property type="term" value="F:histone acetyltransferase activity"/>
    <property type="evidence" value="ECO:0007669"/>
    <property type="project" value="InterPro"/>
</dbReference>
<dbReference type="Gene3D" id="2.30.30.140">
    <property type="match status" value="1"/>
</dbReference>
<dbReference type="Gene3D" id="1.10.10.10">
    <property type="entry name" value="Winged helix-like DNA-binding domain superfamily/Winged helix DNA-binding domain"/>
    <property type="match status" value="1"/>
</dbReference>
<feature type="active site" description="Proton donor/acceptor" evidence="11">
    <location>
        <position position="281"/>
    </location>
</feature>
<evidence type="ECO:0000256" key="3">
    <source>
        <dbReference type="ARBA" id="ARBA00013184"/>
    </source>
</evidence>
<feature type="domain" description="C2H2-type" evidence="15">
    <location>
        <begin position="139"/>
        <end position="166"/>
    </location>
</feature>
<dbReference type="InterPro" id="IPR036388">
    <property type="entry name" value="WH-like_DNA-bd_sf"/>
</dbReference>
<dbReference type="Pfam" id="PF17772">
    <property type="entry name" value="zf-MYST"/>
    <property type="match status" value="1"/>
</dbReference>